<accession>Q1I126</accession>
<comment type="function">
    <text evidence="19">E7 protein has both transforming and trans-activating activities.</text>
</comment>
<evidence type="ECO:0000256" key="13">
    <source>
        <dbReference type="ARBA" id="ARBA00023163"/>
    </source>
</evidence>
<dbReference type="GO" id="GO:0006351">
    <property type="term" value="P:DNA-templated transcription"/>
    <property type="evidence" value="ECO:0007669"/>
    <property type="project" value="UniProtKB-UniRule"/>
</dbReference>
<dbReference type="GO" id="GO:0052170">
    <property type="term" value="P:symbiont-mediated suppression of host innate immune response"/>
    <property type="evidence" value="ECO:0007669"/>
    <property type="project" value="UniProtKB-KW"/>
</dbReference>
<comment type="PTM">
    <text evidence="18">Highly phosphorylated.</text>
</comment>
<comment type="subunit">
    <text evidence="18">Homodimer. Homooligomer. Interacts with host RB1; this interaction induces dissociation of RB1-E2F1 complex thereby disrupting RB1 activity. Interacts with host EP300; this interaction represses EP300 transcriptional activity. Interacts with protein E2; this interaction inhibits E7 oncogenic activity. Interacts with host TMEM173/STING; this interaction impairs the ability of TMEM173/STING to sense cytosolic DNA and promote the production of type I interferon (IFN-alpha and IFN-beta).</text>
</comment>
<evidence type="ECO:0000313" key="21">
    <source>
        <dbReference type="Proteomes" id="UP000052097"/>
    </source>
</evidence>
<evidence type="ECO:0000256" key="14">
    <source>
        <dbReference type="ARBA" id="ARBA00023200"/>
    </source>
</evidence>
<feature type="zinc finger region" evidence="18">
    <location>
        <begin position="44"/>
        <end position="80"/>
    </location>
</feature>
<evidence type="ECO:0000256" key="16">
    <source>
        <dbReference type="ARBA" id="ARBA00023280"/>
    </source>
</evidence>
<evidence type="ECO:0000256" key="18">
    <source>
        <dbReference type="HAMAP-Rule" id="MF_04004"/>
    </source>
</evidence>
<keyword evidence="21" id="KW-1185">Reference proteome</keyword>
<evidence type="ECO:0000256" key="10">
    <source>
        <dbReference type="ARBA" id="ARBA00023015"/>
    </source>
</evidence>
<keyword evidence="9 18" id="KW-0862">Zinc</keyword>
<dbReference type="OrthoDB" id="28045at10239"/>
<dbReference type="GO" id="GO:0003677">
    <property type="term" value="F:DNA binding"/>
    <property type="evidence" value="ECO:0007669"/>
    <property type="project" value="UniProtKB-UniRule"/>
</dbReference>
<protein>
    <recommendedName>
        <fullName evidence="18 19">Protein E7</fullName>
    </recommendedName>
</protein>
<keyword evidence="10 18" id="KW-0805">Transcription regulation</keyword>
<evidence type="ECO:0000256" key="6">
    <source>
        <dbReference type="ARBA" id="ARBA00022723"/>
    </source>
</evidence>
<dbReference type="GO" id="GO:0008270">
    <property type="term" value="F:zinc ion binding"/>
    <property type="evidence" value="ECO:0007669"/>
    <property type="project" value="UniProtKB-KW"/>
</dbReference>
<name>Q1I126_9PAPI</name>
<dbReference type="RefSeq" id="YP_610954.1">
    <property type="nucleotide sequence ID" value="NC_008032.1"/>
</dbReference>
<organism evidence="20 21">
    <name type="scientific">Capra hircus papillomavirus 1</name>
    <dbReference type="NCBI Taxonomy" id="338903"/>
    <lineage>
        <taxon>Viruses</taxon>
        <taxon>Monodnaviria</taxon>
        <taxon>Shotokuvirae</taxon>
        <taxon>Cossaviricota</taxon>
        <taxon>Papovaviricetes</taxon>
        <taxon>Zurhausenvirales</taxon>
        <taxon>Papillomaviridae</taxon>
        <taxon>Firstpapillomavirinae</taxon>
        <taxon>Phipapillomavirus</taxon>
        <taxon>Phipapillomavirus 1</taxon>
    </lineage>
</organism>
<keyword evidence="7 18" id="KW-0863">Zinc-finger</keyword>
<comment type="subcellular location">
    <subcellularLocation>
        <location evidence="18">Host cytoplasm</location>
    </subcellularLocation>
    <subcellularLocation>
        <location evidence="18">Host nucleus</location>
    </subcellularLocation>
    <text evidence="18">Predominantly found in the host nucleus.</text>
</comment>
<proteinExistence type="inferred from homology"/>
<evidence type="ECO:0000256" key="8">
    <source>
        <dbReference type="ARBA" id="ARBA00022830"/>
    </source>
</evidence>
<dbReference type="GO" id="GO:0039645">
    <property type="term" value="P:symbiont-mediated perturbation of host cell cycle G1/S transition checkpoint"/>
    <property type="evidence" value="ECO:0007669"/>
    <property type="project" value="UniProtKB-UniRule"/>
</dbReference>
<dbReference type="KEGG" id="vg:4074304"/>
<dbReference type="InterPro" id="IPR000148">
    <property type="entry name" value="Papilloma_E7"/>
</dbReference>
<dbReference type="GO" id="GO:0030430">
    <property type="term" value="C:host cell cytoplasm"/>
    <property type="evidence" value="ECO:0007669"/>
    <property type="project" value="UniProtKB-SubCell"/>
</dbReference>
<dbReference type="GO" id="GO:0003700">
    <property type="term" value="F:DNA-binding transcription factor activity"/>
    <property type="evidence" value="ECO:0007669"/>
    <property type="project" value="UniProtKB-UniRule"/>
</dbReference>
<keyword evidence="15" id="KW-0922">Interferon antiviral system evasion</keyword>
<dbReference type="Proteomes" id="UP000052097">
    <property type="component" value="Segment"/>
</dbReference>
<comment type="caution">
    <text evidence="18">Lacks conserved residue(s) required for the propagation of feature annotation.</text>
</comment>
<keyword evidence="4 18" id="KW-0945">Host-virus interaction</keyword>
<keyword evidence="14 18" id="KW-1035">Host cytoplasm</keyword>
<keyword evidence="5 18" id="KW-1090">Inhibition of host innate immune response by virus</keyword>
<sequence length="92" mass="10295">MIGLQPTLKDVELYPVDSIDLTCYETLSPEVGPEYYPYEIAGHCARCNRGLRLYVCTTRPGIRKLEQQLLDDLSILCGTCGRDSFQHGGKKA</sequence>
<feature type="short sequence motif" description="LXCXE motif; interaction with host RB1 and TMEM173/STING" evidence="18">
    <location>
        <begin position="21"/>
        <end position="25"/>
    </location>
</feature>
<keyword evidence="8 18" id="KW-1114">Inhibition of host interferon signaling pathway by virus</keyword>
<evidence type="ECO:0000256" key="5">
    <source>
        <dbReference type="ARBA" id="ARBA00022632"/>
    </source>
</evidence>
<evidence type="ECO:0000256" key="9">
    <source>
        <dbReference type="ARBA" id="ARBA00022833"/>
    </source>
</evidence>
<dbReference type="GO" id="GO:0039502">
    <property type="term" value="P:symbiont-mediated suppression of host type I interferon-mediated signaling pathway"/>
    <property type="evidence" value="ECO:0007669"/>
    <property type="project" value="UniProtKB-UniRule"/>
</dbReference>
<keyword evidence="6 18" id="KW-0479">Metal-binding</keyword>
<evidence type="ECO:0000256" key="15">
    <source>
        <dbReference type="ARBA" id="ARBA00023258"/>
    </source>
</evidence>
<evidence type="ECO:0000256" key="17">
    <source>
        <dbReference type="ARBA" id="ARBA00023309"/>
    </source>
</evidence>
<evidence type="ECO:0000256" key="19">
    <source>
        <dbReference type="PIRNR" id="PIRNR003407"/>
    </source>
</evidence>
<keyword evidence="13 18" id="KW-0804">Transcription</keyword>
<evidence type="ECO:0000256" key="1">
    <source>
        <dbReference type="ARBA" id="ARBA00022504"/>
    </source>
</evidence>
<keyword evidence="11 18" id="KW-0238">DNA-binding</keyword>
<keyword evidence="1 18" id="KW-1121">Modulation of host cell cycle by virus</keyword>
<dbReference type="SUPFAM" id="SSF161234">
    <property type="entry name" value="E7 C-terminal domain-like"/>
    <property type="match status" value="1"/>
</dbReference>
<dbReference type="PIRSF" id="PIRSF003407">
    <property type="entry name" value="Papvi_E7"/>
    <property type="match status" value="1"/>
</dbReference>
<gene>
    <name evidence="18 20" type="primary">E7</name>
</gene>
<comment type="domain">
    <text evidence="18">The E7 terminal domain is an intrinsically disordered domain, whose flexibility and conformational transitions confer target adaptability to the oncoprotein. It allows adaptation to a variety of protein targets and exposes the PEST degradation sequence that regulates its turnover in the cell.</text>
</comment>
<keyword evidence="17 18" id="KW-1078">G1/S host cell cycle checkpoint dysregulation by virus</keyword>
<dbReference type="GO" id="GO:0019904">
    <property type="term" value="F:protein domain specific binding"/>
    <property type="evidence" value="ECO:0007669"/>
    <property type="project" value="UniProtKB-UniRule"/>
</dbReference>
<reference evidence="20 21" key="1">
    <citation type="journal article" date="2006" name="Virus Res.">
        <title>Genetic characterization of the Capra hircus papillomavirus: a novel close-to-root artiodactyl papillomavirus.</title>
        <authorList>
            <person name="Van Doorslaer K."/>
            <person name="Rector A."/>
            <person name="Vos P."/>
            <person name="Van Ranst M."/>
        </authorList>
    </citation>
    <scope>NUCLEOTIDE SEQUENCE [LARGE SCALE GENOMIC DNA]</scope>
</reference>
<dbReference type="Pfam" id="PF00527">
    <property type="entry name" value="E7"/>
    <property type="match status" value="1"/>
</dbReference>
<evidence type="ECO:0000256" key="11">
    <source>
        <dbReference type="ARBA" id="ARBA00023125"/>
    </source>
</evidence>
<feature type="short sequence motif" description="Nuclear export signal" evidence="18">
    <location>
        <begin position="62"/>
        <end position="70"/>
    </location>
</feature>
<evidence type="ECO:0000256" key="7">
    <source>
        <dbReference type="ARBA" id="ARBA00022771"/>
    </source>
</evidence>
<keyword evidence="12 18" id="KW-0010">Activator</keyword>
<keyword evidence="3 18" id="KW-1048">Host nucleus</keyword>
<dbReference type="Gene3D" id="3.30.160.330">
    <property type="match status" value="1"/>
</dbReference>
<evidence type="ECO:0000313" key="20">
    <source>
        <dbReference type="EMBL" id="AAZ39802.1"/>
    </source>
</evidence>
<evidence type="ECO:0000256" key="2">
    <source>
        <dbReference type="ARBA" id="ARBA00022518"/>
    </source>
</evidence>
<evidence type="ECO:0000256" key="3">
    <source>
        <dbReference type="ARBA" id="ARBA00022562"/>
    </source>
</evidence>
<evidence type="ECO:0000256" key="4">
    <source>
        <dbReference type="ARBA" id="ARBA00022581"/>
    </source>
</evidence>
<comment type="similarity">
    <text evidence="18 19">Belongs to the papillomaviridae E7 protein family.</text>
</comment>
<dbReference type="EMBL" id="DQ091200">
    <property type="protein sequence ID" value="AAZ39802.1"/>
    <property type="molecule type" value="Genomic_DNA"/>
</dbReference>
<keyword evidence="2 18" id="KW-0244">Early protein</keyword>
<dbReference type="HAMAP" id="MF_04004">
    <property type="entry name" value="PPV_E7"/>
    <property type="match status" value="1"/>
</dbReference>
<evidence type="ECO:0000256" key="12">
    <source>
        <dbReference type="ARBA" id="ARBA00023159"/>
    </source>
</evidence>
<keyword evidence="16 18" id="KW-0899">Viral immunoevasion</keyword>
<dbReference type="GeneID" id="4074304"/>
<comment type="function">
    <text evidence="18">Plays a role in viral genome replication by driving entry of quiescent cells into the cell cycle. Stimulation of progression from G1 to S phase allows the virus to efficiently use the cellular DNA replicating machinery to achieve viral genome replication. E7 protein has both transforming and trans-activating activities. Induces the disassembly of the E2F1 transcription factor from RB1, with subsequent transcriptional activation of E2F1-regulated S-phase genes. Interferes with host histone deacetylation mediated by HDAC1 and HDAC2, leading to transcription activation. Plays also a role in the inhibition of both antiviral and antiproliferative functions of host interferon alpha. Interaction with host TMEM173/STING impairs the ability of TMEM173/STING to sense cytosolic DNA and promote the production of type I interferon (IFN-alpha and IFN-beta).</text>
</comment>
<dbReference type="GO" id="GO:0042025">
    <property type="term" value="C:host cell nucleus"/>
    <property type="evidence" value="ECO:0007669"/>
    <property type="project" value="UniProtKB-SubCell"/>
</dbReference>